<evidence type="ECO:0000313" key="2">
    <source>
        <dbReference type="EnsemblPlants" id="LPERR04G06620.1"/>
    </source>
</evidence>
<dbReference type="EnsemblPlants" id="LPERR04G06620.1">
    <property type="protein sequence ID" value="LPERR04G06620.1"/>
    <property type="gene ID" value="LPERR04G06620"/>
</dbReference>
<dbReference type="HOGENOM" id="CLU_2852908_0_0_1"/>
<dbReference type="Gramene" id="LPERR04G06620.1">
    <property type="protein sequence ID" value="LPERR04G06620.1"/>
    <property type="gene ID" value="LPERR04G06620"/>
</dbReference>
<feature type="region of interest" description="Disordered" evidence="1">
    <location>
        <begin position="25"/>
        <end position="65"/>
    </location>
</feature>
<feature type="compositionally biased region" description="Polar residues" evidence="1">
    <location>
        <begin position="46"/>
        <end position="58"/>
    </location>
</feature>
<dbReference type="AlphaFoldDB" id="A0A0D9W408"/>
<evidence type="ECO:0000313" key="3">
    <source>
        <dbReference type="Proteomes" id="UP000032180"/>
    </source>
</evidence>
<organism evidence="2 3">
    <name type="scientific">Leersia perrieri</name>
    <dbReference type="NCBI Taxonomy" id="77586"/>
    <lineage>
        <taxon>Eukaryota</taxon>
        <taxon>Viridiplantae</taxon>
        <taxon>Streptophyta</taxon>
        <taxon>Embryophyta</taxon>
        <taxon>Tracheophyta</taxon>
        <taxon>Spermatophyta</taxon>
        <taxon>Magnoliopsida</taxon>
        <taxon>Liliopsida</taxon>
        <taxon>Poales</taxon>
        <taxon>Poaceae</taxon>
        <taxon>BOP clade</taxon>
        <taxon>Oryzoideae</taxon>
        <taxon>Oryzeae</taxon>
        <taxon>Oryzinae</taxon>
        <taxon>Leersia</taxon>
    </lineage>
</organism>
<evidence type="ECO:0000256" key="1">
    <source>
        <dbReference type="SAM" id="MobiDB-lite"/>
    </source>
</evidence>
<accession>A0A0D9W408</accession>
<dbReference type="Proteomes" id="UP000032180">
    <property type="component" value="Chromosome 4"/>
</dbReference>
<keyword evidence="3" id="KW-1185">Reference proteome</keyword>
<protein>
    <submittedName>
        <fullName evidence="2">Uncharacterized protein</fullName>
    </submittedName>
</protein>
<feature type="compositionally biased region" description="Basic residues" evidence="1">
    <location>
        <begin position="36"/>
        <end position="45"/>
    </location>
</feature>
<reference evidence="3" key="2">
    <citation type="submission" date="2013-12" db="EMBL/GenBank/DDBJ databases">
        <authorList>
            <person name="Yu Y."/>
            <person name="Lee S."/>
            <person name="de Baynast K."/>
            <person name="Wissotski M."/>
            <person name="Liu L."/>
            <person name="Talag J."/>
            <person name="Goicoechea J."/>
            <person name="Angelova A."/>
            <person name="Jetty R."/>
            <person name="Kudrna D."/>
            <person name="Golser W."/>
            <person name="Rivera L."/>
            <person name="Zhang J."/>
            <person name="Wing R."/>
        </authorList>
    </citation>
    <scope>NUCLEOTIDE SEQUENCE</scope>
</reference>
<sequence>MPQEENGTHRCRHCRPEGRAFARKLPTLPCLGPPAKLRRHRHPKPTTHSPCADASSSVDHQEETP</sequence>
<name>A0A0D9W408_9ORYZ</name>
<proteinExistence type="predicted"/>
<reference evidence="2 3" key="1">
    <citation type="submission" date="2012-08" db="EMBL/GenBank/DDBJ databases">
        <title>Oryza genome evolution.</title>
        <authorList>
            <person name="Wing R.A."/>
        </authorList>
    </citation>
    <scope>NUCLEOTIDE SEQUENCE</scope>
</reference>
<reference evidence="2" key="3">
    <citation type="submission" date="2015-04" db="UniProtKB">
        <authorList>
            <consortium name="EnsemblPlants"/>
        </authorList>
    </citation>
    <scope>IDENTIFICATION</scope>
</reference>